<organism evidence="1 2">
    <name type="scientific">Marinobacter mobilis</name>
    <dbReference type="NCBI Taxonomy" id="488533"/>
    <lineage>
        <taxon>Bacteria</taxon>
        <taxon>Pseudomonadati</taxon>
        <taxon>Pseudomonadota</taxon>
        <taxon>Gammaproteobacteria</taxon>
        <taxon>Pseudomonadales</taxon>
        <taxon>Marinobacteraceae</taxon>
        <taxon>Marinobacter</taxon>
    </lineage>
</organism>
<dbReference type="EMBL" id="FNNE01000006">
    <property type="protein sequence ID" value="SDX08094.1"/>
    <property type="molecule type" value="Genomic_DNA"/>
</dbReference>
<dbReference type="AlphaFoldDB" id="A0A1H2YTV9"/>
<reference evidence="1 2" key="1">
    <citation type="submission" date="2016-10" db="EMBL/GenBank/DDBJ databases">
        <authorList>
            <person name="de Groot N.N."/>
        </authorList>
    </citation>
    <scope>NUCLEOTIDE SEQUENCE [LARGE SCALE GENOMIC DNA]</scope>
    <source>
        <strain evidence="1 2">CGMCC 1.7059</strain>
    </source>
</reference>
<evidence type="ECO:0000313" key="1">
    <source>
        <dbReference type="EMBL" id="SDX08094.1"/>
    </source>
</evidence>
<dbReference type="Proteomes" id="UP000199675">
    <property type="component" value="Unassembled WGS sequence"/>
</dbReference>
<evidence type="ECO:0000313" key="2">
    <source>
        <dbReference type="Proteomes" id="UP000199675"/>
    </source>
</evidence>
<name>A0A1H2YTV9_9GAMM</name>
<accession>A0A1H2YTV9</accession>
<proteinExistence type="predicted"/>
<sequence>MLCHFVFFLLKQSVLHFIQGAVTFFCHYIAESEGNTNGENKVLTPF</sequence>
<protein>
    <submittedName>
        <fullName evidence="1">Uncharacterized protein</fullName>
    </submittedName>
</protein>
<keyword evidence="2" id="KW-1185">Reference proteome</keyword>
<gene>
    <name evidence="1" type="ORF">SAMN04487960_10657</name>
</gene>
<dbReference type="STRING" id="488533.SAMN04487960_10657"/>